<evidence type="ECO:0000313" key="2">
    <source>
        <dbReference type="EMBL" id="GFY95044.1"/>
    </source>
</evidence>
<comment type="caution">
    <text evidence="2">The sequence shown here is derived from an EMBL/GenBank/DDBJ whole genome shotgun (WGS) entry which is preliminary data.</text>
</comment>
<feature type="transmembrane region" description="Helical" evidence="1">
    <location>
        <begin position="12"/>
        <end position="33"/>
    </location>
</feature>
<protein>
    <submittedName>
        <fullName evidence="2">Uncharacterized protein</fullName>
    </submittedName>
</protein>
<dbReference type="Proteomes" id="UP000585474">
    <property type="component" value="Unassembled WGS sequence"/>
</dbReference>
<name>A0A7J0F8K6_9ERIC</name>
<keyword evidence="1" id="KW-0472">Membrane</keyword>
<organism evidence="2 3">
    <name type="scientific">Actinidia rufa</name>
    <dbReference type="NCBI Taxonomy" id="165716"/>
    <lineage>
        <taxon>Eukaryota</taxon>
        <taxon>Viridiplantae</taxon>
        <taxon>Streptophyta</taxon>
        <taxon>Embryophyta</taxon>
        <taxon>Tracheophyta</taxon>
        <taxon>Spermatophyta</taxon>
        <taxon>Magnoliopsida</taxon>
        <taxon>eudicotyledons</taxon>
        <taxon>Gunneridae</taxon>
        <taxon>Pentapetalae</taxon>
        <taxon>asterids</taxon>
        <taxon>Ericales</taxon>
        <taxon>Actinidiaceae</taxon>
        <taxon>Actinidia</taxon>
    </lineage>
</organism>
<proteinExistence type="predicted"/>
<dbReference type="AlphaFoldDB" id="A0A7J0F8K6"/>
<reference evidence="2 3" key="1">
    <citation type="submission" date="2019-07" db="EMBL/GenBank/DDBJ databases">
        <title>De Novo Assembly of kiwifruit Actinidia rufa.</title>
        <authorList>
            <person name="Sugita-Konishi S."/>
            <person name="Sato K."/>
            <person name="Mori E."/>
            <person name="Abe Y."/>
            <person name="Kisaki G."/>
            <person name="Hamano K."/>
            <person name="Suezawa K."/>
            <person name="Otani M."/>
            <person name="Fukuda T."/>
            <person name="Manabe T."/>
            <person name="Gomi K."/>
            <person name="Tabuchi M."/>
            <person name="Akimitsu K."/>
            <person name="Kataoka I."/>
        </authorList>
    </citation>
    <scope>NUCLEOTIDE SEQUENCE [LARGE SCALE GENOMIC DNA]</scope>
    <source>
        <strain evidence="3">cv. Fuchu</strain>
    </source>
</reference>
<dbReference type="OrthoDB" id="1863935at2759"/>
<evidence type="ECO:0000256" key="1">
    <source>
        <dbReference type="SAM" id="Phobius"/>
    </source>
</evidence>
<gene>
    <name evidence="2" type="ORF">Acr_10g0004290</name>
</gene>
<keyword evidence="1" id="KW-0812">Transmembrane</keyword>
<keyword evidence="3" id="KW-1185">Reference proteome</keyword>
<accession>A0A7J0F8K6</accession>
<keyword evidence="1" id="KW-1133">Transmembrane helix</keyword>
<dbReference type="EMBL" id="BJWL01000010">
    <property type="protein sequence ID" value="GFY95044.1"/>
    <property type="molecule type" value="Genomic_DNA"/>
</dbReference>
<evidence type="ECO:0000313" key="3">
    <source>
        <dbReference type="Proteomes" id="UP000585474"/>
    </source>
</evidence>
<sequence length="202" mass="23469">MSPRGVYMDNKPVYMFWITANVVNAVFVNGTWYCLHKCGNFSAFDAVNCCWRYLGLPEGMDKCYQATLVSYVIKRGNQVYLCIHGAVFFEVLLKEPLKVTRDVSDFYWQFDVEHLIRTSPERAIMQLQNQLQIDSFNAHAWCGACDTKDGITFRWHLFRSCVNVQFCLDGRSCLINNKDCSTIVMWMEPAWFHPSPALSWML</sequence>